<keyword evidence="6" id="KW-1185">Reference proteome</keyword>
<accession>A0A9Q0MCZ7</accession>
<protein>
    <recommendedName>
        <fullName evidence="4">ZP domain-containing protein</fullName>
    </recommendedName>
</protein>
<dbReference type="InterPro" id="IPR055355">
    <property type="entry name" value="ZP-C"/>
</dbReference>
<feature type="domain" description="ZP" evidence="4">
    <location>
        <begin position="224"/>
        <end position="484"/>
    </location>
</feature>
<sequence length="629" mass="70060">MSNGVHLESISSSDNVSPTITEVMATTGSSRELNNSKMLTPESIIFIGQSSTAATSLPTITTTSNTTNNLTSSSSLPLMTSTIPTTLKPMMPSSNHMVGSTIIPITNSSVEPRLRWVDFHHRHQQHQAYPPRVPSIPGIPSGFRNTIATIVSTTTTTTTMSPNDASTIGPMYSAGAHHPFFSGTNLNPIGFGGAVIMDDVEQPFKTPNPNRRYNITRVEHITAECSDEYMKVVVRFNGTFTGLIYSSGYVHDPNCIYVNGSGRSYYEFFIRLNQCGTLGRQEMFHPTQPGEARRRDQLMWNTLSIQYNAMIEEEFDEHFRLTCEYGSDFWKTVTFPSVNVEINTGSPIVFTINPPQCQMEIRRGFGIAGSRTSGPVTVGDPLTLLINMKSEKAGFDILVKNCVAHNGAQQRMQLIDSNGCVTNDKLISPFRGTYNTENGNQVSLYSYLKAFRFTGSPALYLECDIHMCHNRCPPQRCYWRNLAKRSIDYNETFNNNETSKPIVSESISLFQALEVYHEQDDDKTNKSPKSSKSLASGHGDDLICLRSGGLTMIMGAFASLMIVSIATSICYCQRMRRLNHFQRNIIHCSERSRPTFGSEYSIAHSVLSSSSDCHSALTGKNRHHFLRWH</sequence>
<organism evidence="5 6">
    <name type="scientific">Blomia tropicalis</name>
    <name type="common">Mite</name>
    <dbReference type="NCBI Taxonomy" id="40697"/>
    <lineage>
        <taxon>Eukaryota</taxon>
        <taxon>Metazoa</taxon>
        <taxon>Ecdysozoa</taxon>
        <taxon>Arthropoda</taxon>
        <taxon>Chelicerata</taxon>
        <taxon>Arachnida</taxon>
        <taxon>Acari</taxon>
        <taxon>Acariformes</taxon>
        <taxon>Sarcoptiformes</taxon>
        <taxon>Astigmata</taxon>
        <taxon>Glycyphagoidea</taxon>
        <taxon>Echimyopodidae</taxon>
        <taxon>Blomia</taxon>
    </lineage>
</organism>
<evidence type="ECO:0000256" key="1">
    <source>
        <dbReference type="ARBA" id="ARBA00023157"/>
    </source>
</evidence>
<name>A0A9Q0MCZ7_BLOTA</name>
<keyword evidence="3" id="KW-0812">Transmembrane</keyword>
<comment type="caution">
    <text evidence="5">The sequence shown here is derived from an EMBL/GenBank/DDBJ whole genome shotgun (WGS) entry which is preliminary data.</text>
</comment>
<dbReference type="InterPro" id="IPR042235">
    <property type="entry name" value="ZP-C_dom"/>
</dbReference>
<dbReference type="EMBL" id="JAPWDV010000001">
    <property type="protein sequence ID" value="KAJ6224013.1"/>
    <property type="molecule type" value="Genomic_DNA"/>
</dbReference>
<keyword evidence="1" id="KW-1015">Disulfide bond</keyword>
<dbReference type="InterPro" id="IPR001507">
    <property type="entry name" value="ZP_dom"/>
</dbReference>
<dbReference type="Proteomes" id="UP001142055">
    <property type="component" value="Chromosome 1"/>
</dbReference>
<evidence type="ECO:0000313" key="6">
    <source>
        <dbReference type="Proteomes" id="UP001142055"/>
    </source>
</evidence>
<reference evidence="5" key="1">
    <citation type="submission" date="2022-12" db="EMBL/GenBank/DDBJ databases">
        <title>Genome assemblies of Blomia tropicalis.</title>
        <authorList>
            <person name="Cui Y."/>
        </authorList>
    </citation>
    <scope>NUCLEOTIDE SEQUENCE</scope>
    <source>
        <tissue evidence="5">Adult mites</tissue>
    </source>
</reference>
<dbReference type="Pfam" id="PF00100">
    <property type="entry name" value="Zona_pellucida"/>
    <property type="match status" value="1"/>
</dbReference>
<gene>
    <name evidence="5" type="ORF">RDWZM_002558</name>
</gene>
<feature type="transmembrane region" description="Helical" evidence="3">
    <location>
        <begin position="550"/>
        <end position="572"/>
    </location>
</feature>
<dbReference type="PROSITE" id="PS51034">
    <property type="entry name" value="ZP_2"/>
    <property type="match status" value="1"/>
</dbReference>
<evidence type="ECO:0000256" key="3">
    <source>
        <dbReference type="SAM" id="Phobius"/>
    </source>
</evidence>
<keyword evidence="3" id="KW-0472">Membrane</keyword>
<dbReference type="PANTHER" id="PTHR46560:SF3">
    <property type="entry name" value="ZP DOMAIN-CONTAINING PROTEIN"/>
    <property type="match status" value="1"/>
</dbReference>
<keyword evidence="3" id="KW-1133">Transmembrane helix</keyword>
<proteinExistence type="predicted"/>
<dbReference type="AlphaFoldDB" id="A0A9Q0MCZ7"/>
<dbReference type="PANTHER" id="PTHR46560">
    <property type="entry name" value="CYPHER, ISOFORM B"/>
    <property type="match status" value="1"/>
</dbReference>
<dbReference type="OMA" id="CHNRCPP"/>
<dbReference type="SMART" id="SM00241">
    <property type="entry name" value="ZP"/>
    <property type="match status" value="1"/>
</dbReference>
<evidence type="ECO:0000259" key="4">
    <source>
        <dbReference type="PROSITE" id="PS51034"/>
    </source>
</evidence>
<dbReference type="Gene3D" id="2.60.40.4100">
    <property type="entry name" value="Zona pellucida, ZP-C domain"/>
    <property type="match status" value="1"/>
</dbReference>
<feature type="region of interest" description="Disordered" evidence="2">
    <location>
        <begin position="518"/>
        <end position="537"/>
    </location>
</feature>
<evidence type="ECO:0000313" key="5">
    <source>
        <dbReference type="EMBL" id="KAJ6224013.1"/>
    </source>
</evidence>
<evidence type="ECO:0000256" key="2">
    <source>
        <dbReference type="SAM" id="MobiDB-lite"/>
    </source>
</evidence>